<keyword evidence="3 5" id="KW-0804">Transcription</keyword>
<evidence type="ECO:0000259" key="7">
    <source>
        <dbReference type="PROSITE" id="PS51325"/>
    </source>
</evidence>
<dbReference type="GO" id="GO:0005634">
    <property type="term" value="C:nucleus"/>
    <property type="evidence" value="ECO:0007669"/>
    <property type="project" value="UniProtKB-SubCell"/>
</dbReference>
<keyword evidence="9" id="KW-1185">Reference proteome</keyword>
<evidence type="ECO:0000313" key="8">
    <source>
        <dbReference type="EMBL" id="OKL63530.1"/>
    </source>
</evidence>
<dbReference type="PROSITE" id="PS51325">
    <property type="entry name" value="ALPHA_BOX"/>
    <property type="match status" value="1"/>
</dbReference>
<evidence type="ECO:0000256" key="5">
    <source>
        <dbReference type="RuleBase" id="RU003516"/>
    </source>
</evidence>
<protein>
    <recommendedName>
        <fullName evidence="7">Alpha box domain-containing protein</fullName>
    </recommendedName>
</protein>
<evidence type="ECO:0000256" key="6">
    <source>
        <dbReference type="SAM" id="MobiDB-lite"/>
    </source>
</evidence>
<dbReference type="AlphaFoldDB" id="A0A1Q5QC86"/>
<feature type="compositionally biased region" description="Low complexity" evidence="6">
    <location>
        <begin position="70"/>
        <end position="82"/>
    </location>
</feature>
<accession>A0A1Q5QC86</accession>
<comment type="similarity">
    <text evidence="5">Belongs to the MATALPHA1 family.</text>
</comment>
<evidence type="ECO:0000256" key="3">
    <source>
        <dbReference type="ARBA" id="ARBA00023163"/>
    </source>
</evidence>
<proteinExistence type="inferred from homology"/>
<reference evidence="8 9" key="1">
    <citation type="submission" date="2015-06" db="EMBL/GenBank/DDBJ databases">
        <title>Talaromyces atroroseus IBT 11181 draft genome.</title>
        <authorList>
            <person name="Rasmussen K.B."/>
            <person name="Rasmussen S."/>
            <person name="Petersen B."/>
            <person name="Sicheritz-Ponten T."/>
            <person name="Mortensen U.H."/>
            <person name="Thrane U."/>
        </authorList>
    </citation>
    <scope>NUCLEOTIDE SEQUENCE [LARGE SCALE GENOMIC DNA]</scope>
    <source>
        <strain evidence="8 9">IBT 11181</strain>
    </source>
</reference>
<keyword evidence="1 5" id="KW-0805">Transcription regulation</keyword>
<evidence type="ECO:0000313" key="9">
    <source>
        <dbReference type="Proteomes" id="UP000214365"/>
    </source>
</evidence>
<dbReference type="GeneID" id="31001699"/>
<comment type="subcellular location">
    <subcellularLocation>
        <location evidence="5">Nucleus</location>
    </subcellularLocation>
</comment>
<organism evidence="8 9">
    <name type="scientific">Talaromyces atroroseus</name>
    <dbReference type="NCBI Taxonomy" id="1441469"/>
    <lineage>
        <taxon>Eukaryota</taxon>
        <taxon>Fungi</taxon>
        <taxon>Dikarya</taxon>
        <taxon>Ascomycota</taxon>
        <taxon>Pezizomycotina</taxon>
        <taxon>Eurotiomycetes</taxon>
        <taxon>Eurotiomycetidae</taxon>
        <taxon>Eurotiales</taxon>
        <taxon>Trichocomaceae</taxon>
        <taxon>Talaromyces</taxon>
        <taxon>Talaromyces sect. Trachyspermi</taxon>
    </lineage>
</organism>
<keyword evidence="4 5" id="KW-0539">Nucleus</keyword>
<feature type="domain" description="Alpha box" evidence="7">
    <location>
        <begin position="91"/>
        <end position="146"/>
    </location>
</feature>
<comment type="caution">
    <text evidence="8">The sequence shown here is derived from an EMBL/GenBank/DDBJ whole genome shotgun (WGS) entry which is preliminary data.</text>
</comment>
<feature type="region of interest" description="Disordered" evidence="6">
    <location>
        <begin position="64"/>
        <end position="87"/>
    </location>
</feature>
<evidence type="ECO:0000256" key="2">
    <source>
        <dbReference type="ARBA" id="ARBA00023125"/>
    </source>
</evidence>
<gene>
    <name evidence="8" type="ORF">UA08_01944</name>
</gene>
<dbReference type="GO" id="GO:0008301">
    <property type="term" value="F:DNA binding, bending"/>
    <property type="evidence" value="ECO:0007669"/>
    <property type="project" value="InterPro"/>
</dbReference>
<dbReference type="GO" id="GO:0045895">
    <property type="term" value="P:positive regulation of mating-type specific transcription, DNA-templated"/>
    <property type="evidence" value="ECO:0007669"/>
    <property type="project" value="InterPro"/>
</dbReference>
<dbReference type="EMBL" id="LFMY01000002">
    <property type="protein sequence ID" value="OKL63530.1"/>
    <property type="molecule type" value="Genomic_DNA"/>
</dbReference>
<name>A0A1Q5QC86_TALAT</name>
<sequence length="351" mass="39679">MAVNLLGTTDLNPLQRAFNLFIMNLPSADLNDLVNFVRESDDAESIFSQNEFMRQTNEVLQALSTREHSPVSPASSSGSTRSNRGKKITDRKLRPLNSFIAYRSFYSTMFTEMTQKAKSGIIRYLWQADPYKGKWAILAKAYSILRDDHSSDVSLDTFLELTVPLIGLIQPGEYLGAMGCEIVMTDEQHFRIQNISPSRPELSDSATNYSVNDIVNYCYERGYVENVKSTQESGNASQVLFVAQPNTNIQTDQGVIDLDNVNRVIEISDNLPPEEVEENLRISALLDIHEPTKTQDDLVTDIDKAVLDLQEYNNGDPDFYAPFNPAVQTFPIYDPMAHDPFNAYDINEMRF</sequence>
<dbReference type="InterPro" id="IPR006856">
    <property type="entry name" value="MATalpha_HMGbox"/>
</dbReference>
<keyword evidence="2 5" id="KW-0238">DNA-binding</keyword>
<evidence type="ECO:0000256" key="4">
    <source>
        <dbReference type="ARBA" id="ARBA00023242"/>
    </source>
</evidence>
<dbReference type="Pfam" id="PF04769">
    <property type="entry name" value="MATalpha_HMGbox"/>
    <property type="match status" value="1"/>
</dbReference>
<evidence type="ECO:0000256" key="1">
    <source>
        <dbReference type="ARBA" id="ARBA00023015"/>
    </source>
</evidence>
<dbReference type="OrthoDB" id="5398665at2759"/>
<dbReference type="Proteomes" id="UP000214365">
    <property type="component" value="Unassembled WGS sequence"/>
</dbReference>
<dbReference type="RefSeq" id="XP_020123651.1">
    <property type="nucleotide sequence ID" value="XM_020261664.1"/>
</dbReference>